<dbReference type="SUPFAM" id="SSF54373">
    <property type="entry name" value="FAD-linked reductases, C-terminal domain"/>
    <property type="match status" value="1"/>
</dbReference>
<dbReference type="Proteomes" id="UP000007460">
    <property type="component" value="Chromosome"/>
</dbReference>
<dbReference type="InterPro" id="IPR036188">
    <property type="entry name" value="FAD/NAD-bd_sf"/>
</dbReference>
<protein>
    <submittedName>
        <fullName evidence="3">FAD dependent oxidoreductase</fullName>
        <ecNumber evidence="3">1.4.99.6</ecNumber>
    </submittedName>
</protein>
<feature type="domain" description="FAD dependent oxidoreductase" evidence="2">
    <location>
        <begin position="19"/>
        <end position="308"/>
    </location>
</feature>
<dbReference type="Gene3D" id="3.30.9.10">
    <property type="entry name" value="D-Amino Acid Oxidase, subunit A, domain 2"/>
    <property type="match status" value="1"/>
</dbReference>
<dbReference type="InterPro" id="IPR006076">
    <property type="entry name" value="FAD-dep_OxRdtase"/>
</dbReference>
<dbReference type="eggNOG" id="COG0665">
    <property type="taxonomic scope" value="Bacteria"/>
</dbReference>
<gene>
    <name evidence="3" type="ordered locus">SAR116_1521</name>
</gene>
<evidence type="ECO:0000313" key="3">
    <source>
        <dbReference type="EMBL" id="ADE39764.1"/>
    </source>
</evidence>
<dbReference type="Gene3D" id="3.50.50.60">
    <property type="entry name" value="FAD/NAD(P)-binding domain"/>
    <property type="match status" value="1"/>
</dbReference>
<dbReference type="GO" id="GO:0016491">
    <property type="term" value="F:oxidoreductase activity"/>
    <property type="evidence" value="ECO:0007669"/>
    <property type="project" value="UniProtKB-KW"/>
</dbReference>
<dbReference type="EMBL" id="CP001751">
    <property type="protein sequence ID" value="ADE39764.1"/>
    <property type="molecule type" value="Genomic_DNA"/>
</dbReference>
<dbReference type="Pfam" id="PF01266">
    <property type="entry name" value="DAO"/>
    <property type="match status" value="1"/>
</dbReference>
<dbReference type="KEGG" id="apb:SAR116_1521"/>
<accession>D5BU17</accession>
<dbReference type="GO" id="GO:0005737">
    <property type="term" value="C:cytoplasm"/>
    <property type="evidence" value="ECO:0007669"/>
    <property type="project" value="TreeGrafter"/>
</dbReference>
<keyword evidence="1 3" id="KW-0560">Oxidoreductase</keyword>
<reference evidence="3 4" key="1">
    <citation type="journal article" date="2010" name="J. Bacteriol.">
        <title>Complete genome sequence of "Candidatus Puniceispirillum marinum" IMCC1322, a representative of the SAR116 clade in the Alphaproteobacteria.</title>
        <authorList>
            <person name="Oh H.M."/>
            <person name="Kwon K.K."/>
            <person name="Kang I."/>
            <person name="Kang S.G."/>
            <person name="Lee J.H."/>
            <person name="Kim S.J."/>
            <person name="Cho J.C."/>
        </authorList>
    </citation>
    <scope>NUCLEOTIDE SEQUENCE [LARGE SCALE GENOMIC DNA]</scope>
    <source>
        <strain evidence="3 4">IMCC1322</strain>
    </source>
</reference>
<dbReference type="PANTHER" id="PTHR13847">
    <property type="entry name" value="SARCOSINE DEHYDROGENASE-RELATED"/>
    <property type="match status" value="1"/>
</dbReference>
<dbReference type="SUPFAM" id="SSF51905">
    <property type="entry name" value="FAD/NAD(P)-binding domain"/>
    <property type="match status" value="1"/>
</dbReference>
<evidence type="ECO:0000259" key="2">
    <source>
        <dbReference type="Pfam" id="PF01266"/>
    </source>
</evidence>
<organism evidence="3 4">
    <name type="scientific">Puniceispirillum marinum (strain IMCC1322)</name>
    <dbReference type="NCBI Taxonomy" id="488538"/>
    <lineage>
        <taxon>Bacteria</taxon>
        <taxon>Pseudomonadati</taxon>
        <taxon>Pseudomonadota</taxon>
        <taxon>Alphaproteobacteria</taxon>
        <taxon>Candidatus Puniceispirillales</taxon>
        <taxon>Candidatus Puniceispirillaceae</taxon>
        <taxon>Candidatus Puniceispirillum</taxon>
    </lineage>
</organism>
<evidence type="ECO:0000313" key="4">
    <source>
        <dbReference type="Proteomes" id="UP000007460"/>
    </source>
</evidence>
<name>D5BU17_PUNMI</name>
<evidence type="ECO:0000256" key="1">
    <source>
        <dbReference type="ARBA" id="ARBA00023002"/>
    </source>
</evidence>
<dbReference type="HOGENOM" id="CLU_007884_9_0_5"/>
<dbReference type="PANTHER" id="PTHR13847:SF289">
    <property type="entry name" value="GLYCINE OXIDASE"/>
    <property type="match status" value="1"/>
</dbReference>
<proteinExistence type="predicted"/>
<dbReference type="AlphaFoldDB" id="D5BU17"/>
<sequence length="327" mass="35928">MIPWGLHFARQSQESRVREAADAMAELCSPSIELFKKHLSGTGEEKLLTESLYIQAFRDGSKATLNGLDHQIRLAKGADMEVIGQDSLSQIEPALGPEFRAAVVIKGTGRVLSPGRVAAVLAEKARSLGAEFIRAEIKNIRRDGLNWTIDCGKQAFQAERIVVCLGVWSSNLLADFPIKIPLMSERGYHVEYSAPGIELNNSVMDVDAKFIASSMESGLRVAGHSEFAPPDAPPSKQHKMRLARLAKAAFPGLNEEKVSFWMGRRPSFPDSLPMIDAPENHPGLYFNFGHSHFGLMMSPASGELTAQLICDHRPNVNLSAYSAQRFE</sequence>
<dbReference type="EC" id="1.4.99.6" evidence="3"/>
<dbReference type="STRING" id="488538.SAR116_1521"/>
<keyword evidence="4" id="KW-1185">Reference proteome</keyword>